<evidence type="ECO:0000313" key="3">
    <source>
        <dbReference type="Proteomes" id="UP001162131"/>
    </source>
</evidence>
<protein>
    <submittedName>
        <fullName evidence="2">Uncharacterized protein</fullName>
    </submittedName>
</protein>
<feature type="region of interest" description="Disordered" evidence="1">
    <location>
        <begin position="242"/>
        <end position="309"/>
    </location>
</feature>
<keyword evidence="3" id="KW-1185">Reference proteome</keyword>
<evidence type="ECO:0000313" key="2">
    <source>
        <dbReference type="EMBL" id="CAG9323155.1"/>
    </source>
</evidence>
<organism evidence="2 3">
    <name type="scientific">Blepharisma stoltei</name>
    <dbReference type="NCBI Taxonomy" id="1481888"/>
    <lineage>
        <taxon>Eukaryota</taxon>
        <taxon>Sar</taxon>
        <taxon>Alveolata</taxon>
        <taxon>Ciliophora</taxon>
        <taxon>Postciliodesmatophora</taxon>
        <taxon>Heterotrichea</taxon>
        <taxon>Heterotrichida</taxon>
        <taxon>Blepharismidae</taxon>
        <taxon>Blepharisma</taxon>
    </lineage>
</organism>
<sequence>MESSGRRRLKKIAILNEETPLAQIQDYSSSAQISTQDTNKQSISDAEETYYDERVSFKDLIANNKKTVFSKREILDPLNPENFPGLEFSSAIYTQDEEDTNVKSKSKRKKPKRISAPKLPRFNKMIDFNPMFEGSTTEFEYLRDQPLELPNKMKTNKDITDFLTKCKQDKQDKSSYLLAKNVLTDGGQQDSLIIKAPEKLEGFISKKQALQPRDLLRENLMNEARERRMNYISPDMLFNKSSSELTGRKNEKSPEPVKEEKIDIQRVIELENGVSEPIVSEKSINSQNSEHSEESESSNPNLSPNEKDEKNVLEIPSQKFYSKIIDNPAVSHYFETEAEQGSDNEEHDNYVRPKEFENEAEEVGEVDNLIDHAKVDDKKEKILKKHLGDMIVKDFYQITKVINADFKGKRPPDYLEESNLDLKKMKLMKQQKDTLEVETKDTKKYKEEKVIGEDLEKEEHTKLEMLKNSQELKYIRNISGKSIILDEKSRSYLNLIEEPNYQVARRSLLSEISRSWSRGSEDSKELPNKSVSSKEKKYVPVFFKRK</sequence>
<dbReference type="EMBL" id="CAJZBQ010000033">
    <property type="protein sequence ID" value="CAG9323155.1"/>
    <property type="molecule type" value="Genomic_DNA"/>
</dbReference>
<feature type="compositionally biased region" description="Basic and acidic residues" evidence="1">
    <location>
        <begin position="519"/>
        <end position="534"/>
    </location>
</feature>
<accession>A0AAU9J7C6</accession>
<evidence type="ECO:0000256" key="1">
    <source>
        <dbReference type="SAM" id="MobiDB-lite"/>
    </source>
</evidence>
<name>A0AAU9J7C6_9CILI</name>
<reference evidence="2" key="1">
    <citation type="submission" date="2021-09" db="EMBL/GenBank/DDBJ databases">
        <authorList>
            <consortium name="AG Swart"/>
            <person name="Singh M."/>
            <person name="Singh A."/>
            <person name="Seah K."/>
            <person name="Emmerich C."/>
        </authorList>
    </citation>
    <scope>NUCLEOTIDE SEQUENCE</scope>
    <source>
        <strain evidence="2">ATCC30299</strain>
    </source>
</reference>
<feature type="region of interest" description="Disordered" evidence="1">
    <location>
        <begin position="514"/>
        <end position="534"/>
    </location>
</feature>
<comment type="caution">
    <text evidence="2">The sequence shown here is derived from an EMBL/GenBank/DDBJ whole genome shotgun (WGS) entry which is preliminary data.</text>
</comment>
<gene>
    <name evidence="2" type="ORF">BSTOLATCC_MIC33057</name>
</gene>
<proteinExistence type="predicted"/>
<feature type="compositionally biased region" description="Basic and acidic residues" evidence="1">
    <location>
        <begin position="246"/>
        <end position="269"/>
    </location>
</feature>
<dbReference type="AlphaFoldDB" id="A0AAU9J7C6"/>
<dbReference type="Proteomes" id="UP001162131">
    <property type="component" value="Unassembled WGS sequence"/>
</dbReference>